<reference evidence="3 4" key="1">
    <citation type="submission" date="2020-08" db="EMBL/GenBank/DDBJ databases">
        <title>Genomic Encyclopedia of Type Strains, Phase IV (KMG-IV): sequencing the most valuable type-strain genomes for metagenomic binning, comparative biology and taxonomic classification.</title>
        <authorList>
            <person name="Goeker M."/>
        </authorList>
    </citation>
    <scope>NUCLEOTIDE SEQUENCE [LARGE SCALE GENOMIC DNA]</scope>
    <source>
        <strain evidence="3 4">DSM 27939</strain>
    </source>
</reference>
<dbReference type="SUPFAM" id="SSF56747">
    <property type="entry name" value="Prim-pol domain"/>
    <property type="match status" value="1"/>
</dbReference>
<name>A0A7W8JYQ3_9DEIO</name>
<sequence length="316" mass="34707">MHDDEPETMLEQARRLVARKVSVIPTGGGLSLKAKQPHHQALKATGHFSLNREGQRRSSWKALQSRLPTLEELEVWYLQHRARGLGLVTGALSGYVAIDVDPEGLELVQALGWQPHVLTPSGGMHFYLRHPGWYVPSNASKNKAALPPGVDIRGDGGYCMAPPSRNRAGPYRRTAERRDLTIDQVPLTVRIAGAEYRLREALGLTPPGPAKRSHQTSSAAQMEEGGRVPVWLMLDRAESYAAVSRNRGAFMLGLWLHANGYAVEEAEACAGKYAERVCGVKVSPFTVGEAVTAIQSAYRYPRNQPWTRQDGAWASG</sequence>
<feature type="region of interest" description="Disordered" evidence="1">
    <location>
        <begin position="203"/>
        <end position="222"/>
    </location>
</feature>
<proteinExistence type="predicted"/>
<dbReference type="Pfam" id="PF09250">
    <property type="entry name" value="Prim-Pol"/>
    <property type="match status" value="1"/>
</dbReference>
<evidence type="ECO:0000256" key="1">
    <source>
        <dbReference type="SAM" id="MobiDB-lite"/>
    </source>
</evidence>
<evidence type="ECO:0000259" key="2">
    <source>
        <dbReference type="SMART" id="SM00943"/>
    </source>
</evidence>
<dbReference type="CDD" id="cd04859">
    <property type="entry name" value="Prim_Pol"/>
    <property type="match status" value="1"/>
</dbReference>
<dbReference type="EMBL" id="JACHFL010000020">
    <property type="protein sequence ID" value="MBB5365676.1"/>
    <property type="molecule type" value="Genomic_DNA"/>
</dbReference>
<feature type="domain" description="DNA primase/polymerase bifunctional N-terminal" evidence="2">
    <location>
        <begin position="13"/>
        <end position="189"/>
    </location>
</feature>
<dbReference type="InterPro" id="IPR015330">
    <property type="entry name" value="DNA_primase/pol_bifunc_N"/>
</dbReference>
<accession>A0A7W8JYQ3</accession>
<evidence type="ECO:0000313" key="4">
    <source>
        <dbReference type="Proteomes" id="UP000552709"/>
    </source>
</evidence>
<dbReference type="RefSeq" id="WP_184137360.1">
    <property type="nucleotide sequence ID" value="NZ_JACHFL010000020.1"/>
</dbReference>
<dbReference type="Proteomes" id="UP000552709">
    <property type="component" value="Unassembled WGS sequence"/>
</dbReference>
<comment type="caution">
    <text evidence="3">The sequence shown here is derived from an EMBL/GenBank/DDBJ whole genome shotgun (WGS) entry which is preliminary data.</text>
</comment>
<keyword evidence="4" id="KW-1185">Reference proteome</keyword>
<organism evidence="3 4">
    <name type="scientific">Deinococcus humi</name>
    <dbReference type="NCBI Taxonomy" id="662880"/>
    <lineage>
        <taxon>Bacteria</taxon>
        <taxon>Thermotogati</taxon>
        <taxon>Deinococcota</taxon>
        <taxon>Deinococci</taxon>
        <taxon>Deinococcales</taxon>
        <taxon>Deinococcaceae</taxon>
        <taxon>Deinococcus</taxon>
    </lineage>
</organism>
<protein>
    <recommendedName>
        <fullName evidence="2">DNA primase/polymerase bifunctional N-terminal domain-containing protein</fullName>
    </recommendedName>
</protein>
<dbReference type="SMART" id="SM00943">
    <property type="entry name" value="Prim-Pol"/>
    <property type="match status" value="1"/>
</dbReference>
<gene>
    <name evidence="3" type="ORF">HNQ08_004802</name>
</gene>
<dbReference type="AlphaFoldDB" id="A0A7W8JYQ3"/>
<evidence type="ECO:0000313" key="3">
    <source>
        <dbReference type="EMBL" id="MBB5365676.1"/>
    </source>
</evidence>